<dbReference type="InterPro" id="IPR005627">
    <property type="entry name" value="CutC-like"/>
</dbReference>
<dbReference type="PANTHER" id="PTHR12598:SF0">
    <property type="entry name" value="COPPER HOMEOSTASIS PROTEIN CUTC HOMOLOG"/>
    <property type="match status" value="1"/>
</dbReference>
<accession>A0A067MDW5</accession>
<gene>
    <name evidence="3" type="ORF">BOTBODRAFT_161080</name>
</gene>
<dbReference type="GO" id="GO:0005507">
    <property type="term" value="F:copper ion binding"/>
    <property type="evidence" value="ECO:0007669"/>
    <property type="project" value="TreeGrafter"/>
</dbReference>
<dbReference type="AlphaFoldDB" id="A0A067MDW5"/>
<dbReference type="SUPFAM" id="SSF110395">
    <property type="entry name" value="CutC-like"/>
    <property type="match status" value="1"/>
</dbReference>
<proteinExistence type="inferred from homology"/>
<dbReference type="Gene3D" id="3.20.20.380">
    <property type="entry name" value="Copper homeostasis (CutC) domain"/>
    <property type="match status" value="1"/>
</dbReference>
<dbReference type="PANTHER" id="PTHR12598">
    <property type="entry name" value="COPPER HOMEOSTASIS PROTEIN CUTC"/>
    <property type="match status" value="1"/>
</dbReference>
<dbReference type="InterPro" id="IPR036822">
    <property type="entry name" value="CutC-like_dom_sf"/>
</dbReference>
<evidence type="ECO:0000313" key="3">
    <source>
        <dbReference type="EMBL" id="KDQ12870.1"/>
    </source>
</evidence>
<dbReference type="HOGENOM" id="CLU_050555_3_1_1"/>
<evidence type="ECO:0000256" key="2">
    <source>
        <dbReference type="ARBA" id="ARBA00019014"/>
    </source>
</evidence>
<dbReference type="Proteomes" id="UP000027195">
    <property type="component" value="Unassembled WGS sequence"/>
</dbReference>
<sequence length="283" mass="30401">MSILIEVCVDSLESAILAVRGGAKRLEICGCLGLGGGTTPSLGLVRSIRKALPDIPTMVMIRPRTGDFLYSEDEMSVMVEDIKCFKTEGVTGVVLGVLTSKGDVDVERTSRLVKLAVPLEVTFHRAFDMTRDAQEALRAIASISGITRILTCGHGPTALSAQERESPVAQAEFSQKRPHYPLALRCLKKKALALESSIIILPGSGIKHSTVATLIKTVWPVGVREIHMSGGEWVEGDMEWRPEGMGMGVGGRGEWGVWKTSQESVTWAREAAEAAISSIGSLS</sequence>
<reference evidence="4" key="1">
    <citation type="journal article" date="2014" name="Proc. Natl. Acad. Sci. U.S.A.">
        <title>Extensive sampling of basidiomycete genomes demonstrates inadequacy of the white-rot/brown-rot paradigm for wood decay fungi.</title>
        <authorList>
            <person name="Riley R."/>
            <person name="Salamov A.A."/>
            <person name="Brown D.W."/>
            <person name="Nagy L.G."/>
            <person name="Floudas D."/>
            <person name="Held B.W."/>
            <person name="Levasseur A."/>
            <person name="Lombard V."/>
            <person name="Morin E."/>
            <person name="Otillar R."/>
            <person name="Lindquist E.A."/>
            <person name="Sun H."/>
            <person name="LaButti K.M."/>
            <person name="Schmutz J."/>
            <person name="Jabbour D."/>
            <person name="Luo H."/>
            <person name="Baker S.E."/>
            <person name="Pisabarro A.G."/>
            <person name="Walton J.D."/>
            <person name="Blanchette R.A."/>
            <person name="Henrissat B."/>
            <person name="Martin F."/>
            <person name="Cullen D."/>
            <person name="Hibbett D.S."/>
            <person name="Grigoriev I.V."/>
        </authorList>
    </citation>
    <scope>NUCLEOTIDE SEQUENCE [LARGE SCALE GENOMIC DNA]</scope>
    <source>
        <strain evidence="4">FD-172 SS1</strain>
    </source>
</reference>
<dbReference type="Pfam" id="PF03932">
    <property type="entry name" value="CutC"/>
    <property type="match status" value="1"/>
</dbReference>
<dbReference type="STRING" id="930990.A0A067MDW5"/>
<keyword evidence="4" id="KW-1185">Reference proteome</keyword>
<dbReference type="HAMAP" id="MF_00795">
    <property type="entry name" value="CutC"/>
    <property type="match status" value="1"/>
</dbReference>
<evidence type="ECO:0000313" key="4">
    <source>
        <dbReference type="Proteomes" id="UP000027195"/>
    </source>
</evidence>
<dbReference type="OrthoDB" id="7392499at2759"/>
<protein>
    <recommendedName>
        <fullName evidence="2">Copper homeostasis protein cutC homolog</fullName>
    </recommendedName>
</protein>
<dbReference type="EMBL" id="KL198047">
    <property type="protein sequence ID" value="KDQ12870.1"/>
    <property type="molecule type" value="Genomic_DNA"/>
</dbReference>
<organism evidence="3 4">
    <name type="scientific">Botryobasidium botryosum (strain FD-172 SS1)</name>
    <dbReference type="NCBI Taxonomy" id="930990"/>
    <lineage>
        <taxon>Eukaryota</taxon>
        <taxon>Fungi</taxon>
        <taxon>Dikarya</taxon>
        <taxon>Basidiomycota</taxon>
        <taxon>Agaricomycotina</taxon>
        <taxon>Agaricomycetes</taxon>
        <taxon>Cantharellales</taxon>
        <taxon>Botryobasidiaceae</taxon>
        <taxon>Botryobasidium</taxon>
    </lineage>
</organism>
<name>A0A067MDW5_BOTB1</name>
<dbReference type="InParanoid" id="A0A067MDW5"/>
<evidence type="ECO:0000256" key="1">
    <source>
        <dbReference type="ARBA" id="ARBA00007768"/>
    </source>
</evidence>
<comment type="similarity">
    <text evidence="1">Belongs to the CutC family.</text>
</comment>